<name>A0A1W4WIJ4_AGRPL</name>
<protein>
    <submittedName>
        <fullName evidence="4 5">Uncharacterized protein LOC108733243</fullName>
    </submittedName>
</protein>
<keyword evidence="3" id="KW-1185">Reference proteome</keyword>
<feature type="region of interest" description="Disordered" evidence="1">
    <location>
        <begin position="170"/>
        <end position="196"/>
    </location>
</feature>
<accession>A0A1W4WIJ4</accession>
<dbReference type="KEGG" id="apln:108733243"/>
<feature type="chain" id="PRO_5010817791" evidence="2">
    <location>
        <begin position="20"/>
        <end position="204"/>
    </location>
</feature>
<organism evidence="3 5">
    <name type="scientific">Agrilus planipennis</name>
    <name type="common">Emerald ash borer</name>
    <name type="synonym">Agrilus marcopoli</name>
    <dbReference type="NCBI Taxonomy" id="224129"/>
    <lineage>
        <taxon>Eukaryota</taxon>
        <taxon>Metazoa</taxon>
        <taxon>Ecdysozoa</taxon>
        <taxon>Arthropoda</taxon>
        <taxon>Hexapoda</taxon>
        <taxon>Insecta</taxon>
        <taxon>Pterygota</taxon>
        <taxon>Neoptera</taxon>
        <taxon>Endopterygota</taxon>
        <taxon>Coleoptera</taxon>
        <taxon>Polyphaga</taxon>
        <taxon>Elateriformia</taxon>
        <taxon>Buprestoidea</taxon>
        <taxon>Buprestidae</taxon>
        <taxon>Agrilinae</taxon>
        <taxon>Agrilus</taxon>
    </lineage>
</organism>
<gene>
    <name evidence="4 5 6" type="primary">LOC108733243</name>
</gene>
<dbReference type="Proteomes" id="UP000192223">
    <property type="component" value="Unplaced"/>
</dbReference>
<dbReference type="AlphaFoldDB" id="A0A1W4WIJ4"/>
<dbReference type="GeneID" id="108733243"/>
<dbReference type="RefSeq" id="XP_018319835.1">
    <property type="nucleotide sequence ID" value="XM_018464333.2"/>
</dbReference>
<evidence type="ECO:0000313" key="5">
    <source>
        <dbReference type="RefSeq" id="XP_018319835.1"/>
    </source>
</evidence>
<evidence type="ECO:0000256" key="2">
    <source>
        <dbReference type="SAM" id="SignalP"/>
    </source>
</evidence>
<evidence type="ECO:0000313" key="6">
    <source>
        <dbReference type="RefSeq" id="XP_025836041.1"/>
    </source>
</evidence>
<dbReference type="RefSeq" id="XP_018319834.1">
    <property type="nucleotide sequence ID" value="XM_018464332.1"/>
</dbReference>
<feature type="compositionally biased region" description="Polar residues" evidence="1">
    <location>
        <begin position="174"/>
        <end position="196"/>
    </location>
</feature>
<proteinExistence type="predicted"/>
<evidence type="ECO:0000313" key="3">
    <source>
        <dbReference type="Proteomes" id="UP000192223"/>
    </source>
</evidence>
<feature type="signal peptide" evidence="2">
    <location>
        <begin position="1"/>
        <end position="19"/>
    </location>
</feature>
<reference evidence="4 5" key="1">
    <citation type="submission" date="2025-04" db="UniProtKB">
        <authorList>
            <consortium name="RefSeq"/>
        </authorList>
    </citation>
    <scope>IDENTIFICATION</scope>
    <source>
        <tissue evidence="4 5">Entire body</tissue>
    </source>
</reference>
<dbReference type="RefSeq" id="XP_025836041.1">
    <property type="nucleotide sequence ID" value="XM_025980256.1"/>
</dbReference>
<sequence>MWFGTILKAIACWFLLSDCSVLTFPADGSVLKNNADYPVAYSPRHGYASKFSGPGGFIKIRRINEVEGGDNSPLVRGMFEEEYEDGGKTKKSKVFYKSESGYSSSSFDTGTNGFNERFPDFNTDEDSFFTDDIDNSKKSSRPDDPFNMDFFKVPNNDFIPSNVMMPYARPSLRPNYQQPSVRPAYQQPSLRPTYQQQYIYPNYG</sequence>
<evidence type="ECO:0000313" key="4">
    <source>
        <dbReference type="RefSeq" id="XP_018319834.1"/>
    </source>
</evidence>
<evidence type="ECO:0000256" key="1">
    <source>
        <dbReference type="SAM" id="MobiDB-lite"/>
    </source>
</evidence>
<keyword evidence="2" id="KW-0732">Signal</keyword>